<gene>
    <name evidence="3" type="ORF">QYM36_001952</name>
</gene>
<feature type="signal peptide" evidence="2">
    <location>
        <begin position="1"/>
        <end position="20"/>
    </location>
</feature>
<feature type="chain" id="PRO_5041664860" evidence="2">
    <location>
        <begin position="21"/>
        <end position="104"/>
    </location>
</feature>
<protein>
    <submittedName>
        <fullName evidence="3">Uncharacterized protein</fullName>
    </submittedName>
</protein>
<evidence type="ECO:0000256" key="2">
    <source>
        <dbReference type="SAM" id="SignalP"/>
    </source>
</evidence>
<reference evidence="3" key="1">
    <citation type="submission" date="2023-07" db="EMBL/GenBank/DDBJ databases">
        <title>Chromosome-level genome assembly of Artemia franciscana.</title>
        <authorList>
            <person name="Jo E."/>
        </authorList>
    </citation>
    <scope>NUCLEOTIDE SEQUENCE</scope>
    <source>
        <tissue evidence="3">Whole body</tissue>
    </source>
</reference>
<dbReference type="AlphaFoldDB" id="A0AA88I8U1"/>
<feature type="non-terminal residue" evidence="3">
    <location>
        <position position="1"/>
    </location>
</feature>
<comment type="caution">
    <text evidence="3">The sequence shown here is derived from an EMBL/GenBank/DDBJ whole genome shotgun (WGS) entry which is preliminary data.</text>
</comment>
<sequence>MIGHILKAFLFFAVTTVAKAQLDKPEAQQGGTALVKTQQDAINQWEAQQGLKDQLDGKHYATPQVETQRGAMAQIEDQQDKKDKVEPKDDEEANSRILGLGGVL</sequence>
<dbReference type="EMBL" id="JAVRJZ010000004">
    <property type="protein sequence ID" value="KAK2723453.1"/>
    <property type="molecule type" value="Genomic_DNA"/>
</dbReference>
<accession>A0AA88I8U1</accession>
<proteinExistence type="predicted"/>
<evidence type="ECO:0000313" key="3">
    <source>
        <dbReference type="EMBL" id="KAK2723453.1"/>
    </source>
</evidence>
<dbReference type="Proteomes" id="UP001187531">
    <property type="component" value="Unassembled WGS sequence"/>
</dbReference>
<organism evidence="3 4">
    <name type="scientific">Artemia franciscana</name>
    <name type="common">Brine shrimp</name>
    <name type="synonym">Artemia sanfranciscana</name>
    <dbReference type="NCBI Taxonomy" id="6661"/>
    <lineage>
        <taxon>Eukaryota</taxon>
        <taxon>Metazoa</taxon>
        <taxon>Ecdysozoa</taxon>
        <taxon>Arthropoda</taxon>
        <taxon>Crustacea</taxon>
        <taxon>Branchiopoda</taxon>
        <taxon>Anostraca</taxon>
        <taxon>Artemiidae</taxon>
        <taxon>Artemia</taxon>
    </lineage>
</organism>
<evidence type="ECO:0000256" key="1">
    <source>
        <dbReference type="SAM" id="MobiDB-lite"/>
    </source>
</evidence>
<feature type="region of interest" description="Disordered" evidence="1">
    <location>
        <begin position="48"/>
        <end position="104"/>
    </location>
</feature>
<evidence type="ECO:0000313" key="4">
    <source>
        <dbReference type="Proteomes" id="UP001187531"/>
    </source>
</evidence>
<feature type="compositionally biased region" description="Basic and acidic residues" evidence="1">
    <location>
        <begin position="78"/>
        <end position="87"/>
    </location>
</feature>
<keyword evidence="2" id="KW-0732">Signal</keyword>
<keyword evidence="4" id="KW-1185">Reference proteome</keyword>
<name>A0AA88I8U1_ARTSF</name>